<dbReference type="AlphaFoldDB" id="J9FYV6"/>
<sequence>MQEVYVVLLDQRELPTVLKNVTVFKTGFQSDEELLLCCSKLRA</sequence>
<accession>J9FYV6</accession>
<organism evidence="1">
    <name type="scientific">gut metagenome</name>
    <dbReference type="NCBI Taxonomy" id="749906"/>
    <lineage>
        <taxon>unclassified sequences</taxon>
        <taxon>metagenomes</taxon>
        <taxon>organismal metagenomes</taxon>
    </lineage>
</organism>
<gene>
    <name evidence="1" type="ORF">EVA_12132</name>
</gene>
<comment type="caution">
    <text evidence="1">The sequence shown here is derived from an EMBL/GenBank/DDBJ whole genome shotgun (WGS) entry which is preliminary data.</text>
</comment>
<evidence type="ECO:0000313" key="1">
    <source>
        <dbReference type="EMBL" id="EJW99763.1"/>
    </source>
</evidence>
<reference evidence="1" key="1">
    <citation type="journal article" date="2012" name="PLoS ONE">
        <title>Gene sets for utilization of primary and secondary nutrition supplies in the distal gut of endangered iberian lynx.</title>
        <authorList>
            <person name="Alcaide M."/>
            <person name="Messina E."/>
            <person name="Richter M."/>
            <person name="Bargiela R."/>
            <person name="Peplies J."/>
            <person name="Huws S.A."/>
            <person name="Newbold C.J."/>
            <person name="Golyshin P.N."/>
            <person name="Simon M.A."/>
            <person name="Lopez G."/>
            <person name="Yakimov M.M."/>
            <person name="Ferrer M."/>
        </authorList>
    </citation>
    <scope>NUCLEOTIDE SEQUENCE</scope>
</reference>
<protein>
    <submittedName>
        <fullName evidence="1">Uncharacterized protein</fullName>
    </submittedName>
</protein>
<proteinExistence type="predicted"/>
<name>J9FYV6_9ZZZZ</name>
<dbReference type="EMBL" id="AMCI01003663">
    <property type="protein sequence ID" value="EJW99763.1"/>
    <property type="molecule type" value="Genomic_DNA"/>
</dbReference>